<feature type="non-terminal residue" evidence="1">
    <location>
        <position position="1"/>
    </location>
</feature>
<keyword evidence="2" id="KW-1185">Reference proteome</keyword>
<organism evidence="1 2">
    <name type="scientific">Trifolium medium</name>
    <dbReference type="NCBI Taxonomy" id="97028"/>
    <lineage>
        <taxon>Eukaryota</taxon>
        <taxon>Viridiplantae</taxon>
        <taxon>Streptophyta</taxon>
        <taxon>Embryophyta</taxon>
        <taxon>Tracheophyta</taxon>
        <taxon>Spermatophyta</taxon>
        <taxon>Magnoliopsida</taxon>
        <taxon>eudicotyledons</taxon>
        <taxon>Gunneridae</taxon>
        <taxon>Pentapetalae</taxon>
        <taxon>rosids</taxon>
        <taxon>fabids</taxon>
        <taxon>Fabales</taxon>
        <taxon>Fabaceae</taxon>
        <taxon>Papilionoideae</taxon>
        <taxon>50 kb inversion clade</taxon>
        <taxon>NPAAA clade</taxon>
        <taxon>Hologalegina</taxon>
        <taxon>IRL clade</taxon>
        <taxon>Trifolieae</taxon>
        <taxon>Trifolium</taxon>
    </lineage>
</organism>
<evidence type="ECO:0000313" key="2">
    <source>
        <dbReference type="Proteomes" id="UP000265520"/>
    </source>
</evidence>
<dbReference type="EMBL" id="LXQA010441731">
    <property type="protein sequence ID" value="MCI52077.1"/>
    <property type="molecule type" value="Genomic_DNA"/>
</dbReference>
<dbReference type="AlphaFoldDB" id="A0A392SUG6"/>
<accession>A0A392SUG6</accession>
<proteinExistence type="predicted"/>
<sequence>FNLLVQGQFNLLALAQHAAGSAQHAM</sequence>
<comment type="caution">
    <text evidence="1">The sequence shown here is derived from an EMBL/GenBank/DDBJ whole genome shotgun (WGS) entry which is preliminary data.</text>
</comment>
<protein>
    <submittedName>
        <fullName evidence="1">Uncharacterized protein</fullName>
    </submittedName>
</protein>
<dbReference type="Proteomes" id="UP000265520">
    <property type="component" value="Unassembled WGS sequence"/>
</dbReference>
<reference evidence="1 2" key="1">
    <citation type="journal article" date="2018" name="Front. Plant Sci.">
        <title>Red Clover (Trifolium pratense) and Zigzag Clover (T. medium) - A Picture of Genomic Similarities and Differences.</title>
        <authorList>
            <person name="Dluhosova J."/>
            <person name="Istvanek J."/>
            <person name="Nedelnik J."/>
            <person name="Repkova J."/>
        </authorList>
    </citation>
    <scope>NUCLEOTIDE SEQUENCE [LARGE SCALE GENOMIC DNA]</scope>
    <source>
        <strain evidence="2">cv. 10/8</strain>
        <tissue evidence="1">Leaf</tissue>
    </source>
</reference>
<evidence type="ECO:0000313" key="1">
    <source>
        <dbReference type="EMBL" id="MCI52077.1"/>
    </source>
</evidence>
<name>A0A392SUG6_9FABA</name>